<organism evidence="1">
    <name type="scientific">Arundo donax</name>
    <name type="common">Giant reed</name>
    <name type="synonym">Donax arundinaceus</name>
    <dbReference type="NCBI Taxonomy" id="35708"/>
    <lineage>
        <taxon>Eukaryota</taxon>
        <taxon>Viridiplantae</taxon>
        <taxon>Streptophyta</taxon>
        <taxon>Embryophyta</taxon>
        <taxon>Tracheophyta</taxon>
        <taxon>Spermatophyta</taxon>
        <taxon>Magnoliopsida</taxon>
        <taxon>Liliopsida</taxon>
        <taxon>Poales</taxon>
        <taxon>Poaceae</taxon>
        <taxon>PACMAD clade</taxon>
        <taxon>Arundinoideae</taxon>
        <taxon>Arundineae</taxon>
        <taxon>Arundo</taxon>
    </lineage>
</organism>
<dbReference type="AlphaFoldDB" id="A0A0A8XYD1"/>
<proteinExistence type="predicted"/>
<name>A0A0A8XYD1_ARUDO</name>
<protein>
    <submittedName>
        <fullName evidence="1">Uncharacterized protein</fullName>
    </submittedName>
</protein>
<dbReference type="EMBL" id="GBRH01278891">
    <property type="protein sequence ID" value="JAD19004.1"/>
    <property type="molecule type" value="Transcribed_RNA"/>
</dbReference>
<reference evidence="1" key="1">
    <citation type="submission" date="2014-09" db="EMBL/GenBank/DDBJ databases">
        <authorList>
            <person name="Magalhaes I.L.F."/>
            <person name="Oliveira U."/>
            <person name="Santos F.R."/>
            <person name="Vidigal T.H.D.A."/>
            <person name="Brescovit A.D."/>
            <person name="Santos A.J."/>
        </authorList>
    </citation>
    <scope>NUCLEOTIDE SEQUENCE</scope>
    <source>
        <tissue evidence="1">Shoot tissue taken approximately 20 cm above the soil surface</tissue>
    </source>
</reference>
<accession>A0A0A8XYD1</accession>
<evidence type="ECO:0000313" key="1">
    <source>
        <dbReference type="EMBL" id="JAD19004.1"/>
    </source>
</evidence>
<sequence length="26" mass="2995">MLHLHVLLILVVLICSVWTYFLPITG</sequence>
<reference evidence="1" key="2">
    <citation type="journal article" date="2015" name="Data Brief">
        <title>Shoot transcriptome of the giant reed, Arundo donax.</title>
        <authorList>
            <person name="Barrero R.A."/>
            <person name="Guerrero F.D."/>
            <person name="Moolhuijzen P."/>
            <person name="Goolsby J.A."/>
            <person name="Tidwell J."/>
            <person name="Bellgard S.E."/>
            <person name="Bellgard M.I."/>
        </authorList>
    </citation>
    <scope>NUCLEOTIDE SEQUENCE</scope>
    <source>
        <tissue evidence="1">Shoot tissue taken approximately 20 cm above the soil surface</tissue>
    </source>
</reference>